<accession>A0A1E3G285</accession>
<dbReference type="CDD" id="cd00090">
    <property type="entry name" value="HTH_ARSR"/>
    <property type="match status" value="1"/>
</dbReference>
<dbReference type="InterPro" id="IPR038723">
    <property type="entry name" value="ArnR1-like_HTH"/>
</dbReference>
<dbReference type="Gene3D" id="1.10.10.10">
    <property type="entry name" value="Winged helix-like DNA-binding domain superfamily/Winged helix DNA-binding domain"/>
    <property type="match status" value="1"/>
</dbReference>
<evidence type="ECO:0000313" key="4">
    <source>
        <dbReference type="Proteomes" id="UP000094570"/>
    </source>
</evidence>
<dbReference type="STRING" id="1008305.A4H02_05965"/>
<dbReference type="InterPro" id="IPR041561">
    <property type="entry name" value="PglD_N"/>
</dbReference>
<dbReference type="InterPro" id="IPR036291">
    <property type="entry name" value="NAD(P)-bd_dom_sf"/>
</dbReference>
<dbReference type="Proteomes" id="UP000094570">
    <property type="component" value="Unassembled WGS sequence"/>
</dbReference>
<gene>
    <name evidence="3" type="ORF">A4H02_05965</name>
</gene>
<dbReference type="SUPFAM" id="SSF46785">
    <property type="entry name" value="Winged helix' DNA-binding domain"/>
    <property type="match status" value="1"/>
</dbReference>
<dbReference type="Pfam" id="PF17836">
    <property type="entry name" value="PglD_N"/>
    <property type="match status" value="1"/>
</dbReference>
<feature type="domain" description="PglD N-terminal" evidence="2">
    <location>
        <begin position="108"/>
        <end position="159"/>
    </location>
</feature>
<dbReference type="AlphaFoldDB" id="A0A1E3G285"/>
<dbReference type="InterPro" id="IPR011991">
    <property type="entry name" value="ArsR-like_HTH"/>
</dbReference>
<sequence>MSEFKFFEYSPTFRVMMILKALEDGITTHGEIASLAGIVPSLVNKYLKKLKDEGLVDNPNGRYQITEKGKIKLNYLYLSYLSEVVDLYGSIENKFQDIFLKLVGKRELCIFGAGVVGRMLERLITTRSNFHIVAFLDEDERKIGTKIDGIPVISLEDKFQADAIIVASFKNGEKMVRKLLERGVKGVYQLEFTGDRLKLTWRG</sequence>
<comment type="caution">
    <text evidence="3">The sequence shown here is derived from an EMBL/GenBank/DDBJ whole genome shotgun (WGS) entry which is preliminary data.</text>
</comment>
<dbReference type="EMBL" id="LWAF01000007">
    <property type="protein sequence ID" value="ODN30391.1"/>
    <property type="molecule type" value="Genomic_DNA"/>
</dbReference>
<feature type="domain" description="ArnR1-like winged helix-turn-helix" evidence="1">
    <location>
        <begin position="15"/>
        <end position="71"/>
    </location>
</feature>
<organism evidence="3 4">
    <name type="scientific">Fervidobacterium thailandense</name>
    <dbReference type="NCBI Taxonomy" id="1008305"/>
    <lineage>
        <taxon>Bacteria</taxon>
        <taxon>Thermotogati</taxon>
        <taxon>Thermotogota</taxon>
        <taxon>Thermotogae</taxon>
        <taxon>Thermotogales</taxon>
        <taxon>Fervidobacteriaceae</taxon>
        <taxon>Fervidobacterium</taxon>
    </lineage>
</organism>
<proteinExistence type="predicted"/>
<keyword evidence="4" id="KW-1185">Reference proteome</keyword>
<evidence type="ECO:0000313" key="3">
    <source>
        <dbReference type="EMBL" id="ODN30391.1"/>
    </source>
</evidence>
<dbReference type="RefSeq" id="WP_069293258.1">
    <property type="nucleotide sequence ID" value="NZ_CP140110.1"/>
</dbReference>
<name>A0A1E3G285_9BACT</name>
<evidence type="ECO:0000259" key="1">
    <source>
        <dbReference type="Pfam" id="PF14947"/>
    </source>
</evidence>
<dbReference type="OrthoDB" id="46135at2"/>
<dbReference type="SUPFAM" id="SSF51735">
    <property type="entry name" value="NAD(P)-binding Rossmann-fold domains"/>
    <property type="match status" value="1"/>
</dbReference>
<reference evidence="4" key="1">
    <citation type="submission" date="2016-04" db="EMBL/GenBank/DDBJ databases">
        <title>The genome sequence project of a novel Fervidobacterium isolate from a hot spring in Thailand.</title>
        <authorList>
            <person name="Gonzalez J.M."/>
            <person name="Cuecas A."/>
            <person name="Kanoksilapatham W."/>
        </authorList>
    </citation>
    <scope>NUCLEOTIDE SEQUENCE [LARGE SCALE GENOMIC DNA]</scope>
    <source>
        <strain evidence="4">FC2004</strain>
    </source>
</reference>
<dbReference type="Gene3D" id="3.40.50.720">
    <property type="entry name" value="NAD(P)-binding Rossmann-like Domain"/>
    <property type="match status" value="1"/>
</dbReference>
<protein>
    <submittedName>
        <fullName evidence="3">Nucleoside-diphosphate sugar epimerase</fullName>
    </submittedName>
</protein>
<evidence type="ECO:0000259" key="2">
    <source>
        <dbReference type="Pfam" id="PF17836"/>
    </source>
</evidence>
<dbReference type="InterPro" id="IPR036390">
    <property type="entry name" value="WH_DNA-bd_sf"/>
</dbReference>
<dbReference type="InterPro" id="IPR036388">
    <property type="entry name" value="WH-like_DNA-bd_sf"/>
</dbReference>
<dbReference type="Pfam" id="PF14947">
    <property type="entry name" value="HTH_45"/>
    <property type="match status" value="1"/>
</dbReference>